<feature type="compositionally biased region" description="Basic and acidic residues" evidence="6">
    <location>
        <begin position="444"/>
        <end position="455"/>
    </location>
</feature>
<evidence type="ECO:0000256" key="3">
    <source>
        <dbReference type="ARBA" id="ARBA00023136"/>
    </source>
</evidence>
<dbReference type="PROSITE" id="PS51123">
    <property type="entry name" value="OMPA_2"/>
    <property type="match status" value="1"/>
</dbReference>
<name>A0ABX1D025_9FLAO</name>
<evidence type="ECO:0000256" key="2">
    <source>
        <dbReference type="ARBA" id="ARBA00022729"/>
    </source>
</evidence>
<dbReference type="PRINTS" id="PR01021">
    <property type="entry name" value="OMPADOMAIN"/>
</dbReference>
<evidence type="ECO:0000313" key="10">
    <source>
        <dbReference type="Proteomes" id="UP000703674"/>
    </source>
</evidence>
<dbReference type="Proteomes" id="UP000703674">
    <property type="component" value="Unassembled WGS sequence"/>
</dbReference>
<dbReference type="Gene3D" id="3.30.1330.60">
    <property type="entry name" value="OmpA-like domain"/>
    <property type="match status" value="1"/>
</dbReference>
<dbReference type="PANTHER" id="PTHR30329">
    <property type="entry name" value="STATOR ELEMENT OF FLAGELLAR MOTOR COMPLEX"/>
    <property type="match status" value="1"/>
</dbReference>
<dbReference type="Pfam" id="PF00691">
    <property type="entry name" value="OmpA"/>
    <property type="match status" value="1"/>
</dbReference>
<sequence length="472" mass="51027">MKHLSRFLLASLCFLSLSTMQAQDNNNPWALGLGINAVDFYPTGEDAPLGGYFDEFFNTGDHWNVLPGLSRISLARNVGAGFYFEAAGSVNQLSKFGDMGTDNLMYYALDGTFNYSFRNDANAGWFDPILGAGGGYTWIDDQGFGTLDGTAGINFWLSDNLALTVQTVYKHAFDDNFDSHFQHVAGIKFAMGGKDTDGDGIYDKDDECPEVAGLAQFNGCPDSDGDGIEDRMDECPNDAGLAQFNGCPDTDGDGVSDNNDECPTVAGLPEMNGCPDADGDGIRDGDDECPNEAGPKENNGCPWEDQDNDGVLDKDDECPEVAGTAANNGCPEPTVEVIEELNEYSRTILFDLDKATIRSESEETLQAIADIMKEYSNTTFHIEGHTDSTGSDAYNLKLSKERAASVRDFLINAGIPSARLTSEGYGESQPIASNNTSKGRQQNRRVEISLEKEGDTSSEQGEDQTEQDTTGM</sequence>
<feature type="compositionally biased region" description="Polar residues" evidence="6">
    <location>
        <begin position="430"/>
        <end position="440"/>
    </location>
</feature>
<evidence type="ECO:0000256" key="6">
    <source>
        <dbReference type="SAM" id="MobiDB-lite"/>
    </source>
</evidence>
<dbReference type="EMBL" id="JAAVJR010000008">
    <property type="protein sequence ID" value="NJW53855.1"/>
    <property type="molecule type" value="Genomic_DNA"/>
</dbReference>
<keyword evidence="4" id="KW-0998">Cell outer membrane</keyword>
<evidence type="ECO:0000256" key="5">
    <source>
        <dbReference type="PROSITE-ProRule" id="PRU00473"/>
    </source>
</evidence>
<feature type="region of interest" description="Disordered" evidence="6">
    <location>
        <begin position="420"/>
        <end position="472"/>
    </location>
</feature>
<comment type="subcellular location">
    <subcellularLocation>
        <location evidence="1">Cell outer membrane</location>
    </subcellularLocation>
</comment>
<reference evidence="9 10" key="1">
    <citation type="submission" date="2020-03" db="EMBL/GenBank/DDBJ databases">
        <title>Salinimicrobium sp. nov, isolated from SCS.</title>
        <authorList>
            <person name="Cao W.R."/>
        </authorList>
    </citation>
    <scope>NUCLEOTIDE SEQUENCE [LARGE SCALE GENOMIC DNA]</scope>
    <source>
        <strain evidence="10">J15B91</strain>
    </source>
</reference>
<feature type="domain" description="OmpA-like" evidence="8">
    <location>
        <begin position="337"/>
        <end position="454"/>
    </location>
</feature>
<organism evidence="9 10">
    <name type="scientific">Salinimicrobium oceani</name>
    <dbReference type="NCBI Taxonomy" id="2722702"/>
    <lineage>
        <taxon>Bacteria</taxon>
        <taxon>Pseudomonadati</taxon>
        <taxon>Bacteroidota</taxon>
        <taxon>Flavobacteriia</taxon>
        <taxon>Flavobacteriales</taxon>
        <taxon>Flavobacteriaceae</taxon>
        <taxon>Salinimicrobium</taxon>
    </lineage>
</organism>
<dbReference type="SUPFAM" id="SSF103088">
    <property type="entry name" value="OmpA-like"/>
    <property type="match status" value="1"/>
</dbReference>
<dbReference type="Pfam" id="PF02412">
    <property type="entry name" value="TSP_3"/>
    <property type="match status" value="5"/>
</dbReference>
<gene>
    <name evidence="9" type="ORF">HC175_13095</name>
</gene>
<keyword evidence="2 7" id="KW-0732">Signal</keyword>
<dbReference type="InterPro" id="IPR036737">
    <property type="entry name" value="OmpA-like_sf"/>
</dbReference>
<dbReference type="Gene3D" id="4.10.1080.10">
    <property type="entry name" value="TSP type-3 repeat"/>
    <property type="match status" value="1"/>
</dbReference>
<feature type="signal peptide" evidence="7">
    <location>
        <begin position="1"/>
        <end position="22"/>
    </location>
</feature>
<dbReference type="PRINTS" id="PR01023">
    <property type="entry name" value="NAFLGMOTY"/>
</dbReference>
<dbReference type="SUPFAM" id="SSF103647">
    <property type="entry name" value="TSP type-3 repeat"/>
    <property type="match status" value="2"/>
</dbReference>
<keyword evidence="10" id="KW-1185">Reference proteome</keyword>
<feature type="chain" id="PRO_5047229572" evidence="7">
    <location>
        <begin position="23"/>
        <end position="472"/>
    </location>
</feature>
<dbReference type="PANTHER" id="PTHR30329:SF21">
    <property type="entry name" value="LIPOPROTEIN YIAD-RELATED"/>
    <property type="match status" value="1"/>
</dbReference>
<dbReference type="InterPro" id="IPR050330">
    <property type="entry name" value="Bact_OuterMem_StrucFunc"/>
</dbReference>
<evidence type="ECO:0000256" key="4">
    <source>
        <dbReference type="ARBA" id="ARBA00023237"/>
    </source>
</evidence>
<keyword evidence="3 5" id="KW-0472">Membrane</keyword>
<evidence type="ECO:0000256" key="7">
    <source>
        <dbReference type="SAM" id="SignalP"/>
    </source>
</evidence>
<dbReference type="InterPro" id="IPR028974">
    <property type="entry name" value="TSP_type-3_rpt"/>
</dbReference>
<dbReference type="CDD" id="cd07185">
    <property type="entry name" value="OmpA_C-like"/>
    <property type="match status" value="1"/>
</dbReference>
<evidence type="ECO:0000256" key="1">
    <source>
        <dbReference type="ARBA" id="ARBA00004442"/>
    </source>
</evidence>
<dbReference type="RefSeq" id="WP_168138960.1">
    <property type="nucleotide sequence ID" value="NZ_JAAVJR010000008.1"/>
</dbReference>
<evidence type="ECO:0000313" key="9">
    <source>
        <dbReference type="EMBL" id="NJW53855.1"/>
    </source>
</evidence>
<protein>
    <submittedName>
        <fullName evidence="9">OmpA family protein</fullName>
    </submittedName>
</protein>
<dbReference type="InterPro" id="IPR006664">
    <property type="entry name" value="OMP_bac"/>
</dbReference>
<dbReference type="InterPro" id="IPR006665">
    <property type="entry name" value="OmpA-like"/>
</dbReference>
<comment type="caution">
    <text evidence="9">The sequence shown here is derived from an EMBL/GenBank/DDBJ whole genome shotgun (WGS) entry which is preliminary data.</text>
</comment>
<accession>A0ABX1D025</accession>
<evidence type="ECO:0000259" key="8">
    <source>
        <dbReference type="PROSITE" id="PS51123"/>
    </source>
</evidence>
<proteinExistence type="predicted"/>
<dbReference type="InterPro" id="IPR003367">
    <property type="entry name" value="Thrombospondin_3-like_rpt"/>
</dbReference>